<dbReference type="EMBL" id="BDQV01000209">
    <property type="protein sequence ID" value="GAY59363.1"/>
    <property type="molecule type" value="Genomic_DNA"/>
</dbReference>
<proteinExistence type="predicted"/>
<evidence type="ECO:0000256" key="1">
    <source>
        <dbReference type="SAM" id="MobiDB-lite"/>
    </source>
</evidence>
<evidence type="ECO:0000313" key="2">
    <source>
        <dbReference type="EMBL" id="GAY59363.1"/>
    </source>
</evidence>
<dbReference type="PANTHER" id="PTHR33647:SF5">
    <property type="entry name" value="OS01G0793900 PROTEIN"/>
    <property type="match status" value="1"/>
</dbReference>
<gene>
    <name evidence="2" type="ORF">CUMW_193960</name>
</gene>
<feature type="region of interest" description="Disordered" evidence="1">
    <location>
        <begin position="1"/>
        <end position="54"/>
    </location>
</feature>
<organism evidence="2 3">
    <name type="scientific">Citrus unshiu</name>
    <name type="common">Satsuma mandarin</name>
    <name type="synonym">Citrus nobilis var. unshiu</name>
    <dbReference type="NCBI Taxonomy" id="55188"/>
    <lineage>
        <taxon>Eukaryota</taxon>
        <taxon>Viridiplantae</taxon>
        <taxon>Streptophyta</taxon>
        <taxon>Embryophyta</taxon>
        <taxon>Tracheophyta</taxon>
        <taxon>Spermatophyta</taxon>
        <taxon>Magnoliopsida</taxon>
        <taxon>eudicotyledons</taxon>
        <taxon>Gunneridae</taxon>
        <taxon>Pentapetalae</taxon>
        <taxon>rosids</taxon>
        <taxon>malvids</taxon>
        <taxon>Sapindales</taxon>
        <taxon>Rutaceae</taxon>
        <taxon>Aurantioideae</taxon>
        <taxon>Citrus</taxon>
    </lineage>
</organism>
<dbReference type="AlphaFoldDB" id="A0A2H5Q487"/>
<dbReference type="STRING" id="55188.A0A2H5Q487"/>
<accession>A0A2H5Q487</accession>
<reference evidence="2 3" key="1">
    <citation type="journal article" date="2017" name="Front. Genet.">
        <title>Draft sequencing of the heterozygous diploid genome of Satsuma (Citrus unshiu Marc.) using a hybrid assembly approach.</title>
        <authorList>
            <person name="Shimizu T."/>
            <person name="Tanizawa Y."/>
            <person name="Mochizuki T."/>
            <person name="Nagasaki H."/>
            <person name="Yoshioka T."/>
            <person name="Toyoda A."/>
            <person name="Fujiyama A."/>
            <person name="Kaminuma E."/>
            <person name="Nakamura Y."/>
        </authorList>
    </citation>
    <scope>NUCLEOTIDE SEQUENCE [LARGE SCALE GENOMIC DNA]</scope>
    <source>
        <strain evidence="3">cv. Miyagawa wase</strain>
    </source>
</reference>
<dbReference type="PANTHER" id="PTHR33647">
    <property type="entry name" value="OS01G0793900 PROTEIN"/>
    <property type="match status" value="1"/>
</dbReference>
<name>A0A2H5Q487_CITUN</name>
<protein>
    <submittedName>
        <fullName evidence="2">Uncharacterized protein</fullName>
    </submittedName>
</protein>
<evidence type="ECO:0000313" key="3">
    <source>
        <dbReference type="Proteomes" id="UP000236630"/>
    </source>
</evidence>
<comment type="caution">
    <text evidence="2">The sequence shown here is derived from an EMBL/GenBank/DDBJ whole genome shotgun (WGS) entry which is preliminary data.</text>
</comment>
<keyword evidence="3" id="KW-1185">Reference proteome</keyword>
<dbReference type="Proteomes" id="UP000236630">
    <property type="component" value="Unassembled WGS sequence"/>
</dbReference>
<sequence>MPLPPLQIQEKPASRHRQLGASKNANPSASKILAKNKTKTGIAKNKNKSKQKMGNCIRHQHQPSMQWAGDDWGAVVESASNHRTEEAKQEGLLLGGDKIKITKKQLEELLGKADVKGLSVQQVLAHLINVNVSSSNDRYHETNQRSWRPALQSIPEDWITMEFGPLNLCNGKGQDNKTAHMAKVAKV</sequence>